<evidence type="ECO:0000256" key="6">
    <source>
        <dbReference type="PIRSR" id="PIRSR600821-50"/>
    </source>
</evidence>
<dbReference type="FunFam" id="3.20.20.10:FF:000002">
    <property type="entry name" value="Alanine racemase"/>
    <property type="match status" value="1"/>
</dbReference>
<comment type="catalytic activity">
    <reaction evidence="1 5">
        <text>L-alanine = D-alanine</text>
        <dbReference type="Rhea" id="RHEA:20249"/>
        <dbReference type="ChEBI" id="CHEBI:57416"/>
        <dbReference type="ChEBI" id="CHEBI:57972"/>
        <dbReference type="EC" id="5.1.1.1"/>
    </reaction>
</comment>
<protein>
    <recommendedName>
        <fullName evidence="5">Alanine racemase</fullName>
        <ecNumber evidence="5">5.1.1.1</ecNumber>
    </recommendedName>
</protein>
<dbReference type="InterPro" id="IPR000821">
    <property type="entry name" value="Ala_racemase"/>
</dbReference>
<dbReference type="InterPro" id="IPR020622">
    <property type="entry name" value="Ala_racemase_pyridoxalP-BS"/>
</dbReference>
<dbReference type="PROSITE" id="PS00395">
    <property type="entry name" value="ALANINE_RACEMASE"/>
    <property type="match status" value="1"/>
</dbReference>
<dbReference type="InterPro" id="IPR001608">
    <property type="entry name" value="Ala_racemase_N"/>
</dbReference>
<feature type="domain" description="Alanine racemase C-terminal" evidence="8">
    <location>
        <begin position="249"/>
        <end position="377"/>
    </location>
</feature>
<dbReference type="SUPFAM" id="SSF50621">
    <property type="entry name" value="Alanine racemase C-terminal domain-like"/>
    <property type="match status" value="1"/>
</dbReference>
<evidence type="ECO:0000259" key="8">
    <source>
        <dbReference type="SMART" id="SM01005"/>
    </source>
</evidence>
<dbReference type="HAMAP" id="MF_01201">
    <property type="entry name" value="Ala_racemase"/>
    <property type="match status" value="1"/>
</dbReference>
<dbReference type="InterPro" id="IPR011079">
    <property type="entry name" value="Ala_racemase_C"/>
</dbReference>
<comment type="pathway">
    <text evidence="5">Amino-acid biosynthesis; D-alanine biosynthesis; D-alanine from L-alanine: step 1/1.</text>
</comment>
<dbReference type="KEGG" id="spoa:EQM13_04515"/>
<dbReference type="GO" id="GO:0009252">
    <property type="term" value="P:peptidoglycan biosynthetic process"/>
    <property type="evidence" value="ECO:0007669"/>
    <property type="project" value="TreeGrafter"/>
</dbReference>
<dbReference type="NCBIfam" id="TIGR00492">
    <property type="entry name" value="alr"/>
    <property type="match status" value="1"/>
</dbReference>
<dbReference type="RefSeq" id="WP_071140313.1">
    <property type="nucleotide sequence ID" value="NZ_CP035282.1"/>
</dbReference>
<evidence type="ECO:0000313" key="10">
    <source>
        <dbReference type="Proteomes" id="UP000287969"/>
    </source>
</evidence>
<dbReference type="Pfam" id="PF01168">
    <property type="entry name" value="Ala_racemase_N"/>
    <property type="match status" value="1"/>
</dbReference>
<evidence type="ECO:0000256" key="1">
    <source>
        <dbReference type="ARBA" id="ARBA00000316"/>
    </source>
</evidence>
<dbReference type="SMART" id="SM01005">
    <property type="entry name" value="Ala_racemase_C"/>
    <property type="match status" value="1"/>
</dbReference>
<feature type="active site" description="Proton acceptor; specific for L-alanine" evidence="5">
    <location>
        <position position="270"/>
    </location>
</feature>
<comment type="function">
    <text evidence="5">Catalyzes the interconversion of L-alanine and D-alanine. May also act on other amino acids.</text>
</comment>
<proteinExistence type="inferred from homology"/>
<dbReference type="EC" id="5.1.1.1" evidence="5"/>
<dbReference type="GO" id="GO:0008784">
    <property type="term" value="F:alanine racemase activity"/>
    <property type="evidence" value="ECO:0007669"/>
    <property type="project" value="UniProtKB-UniRule"/>
</dbReference>
<dbReference type="FunFam" id="2.40.37.10:FF:000006">
    <property type="entry name" value="Alanine racemase"/>
    <property type="match status" value="1"/>
</dbReference>
<dbReference type="UniPathway" id="UPA00042">
    <property type="reaction ID" value="UER00497"/>
</dbReference>
<sequence length="391" mass="43379">MKELEETRPVWAEINLDNLAHNIKEVRRLTKKGTMVTAVVKANAYGHGAVEASEVFLNNGADRLAVATLSEGIELRKAGIKAPILILGYTPGSQNHTAIEWDIIQTVYSYKDAENISKEAKKLGENAVIHIKIDSGMGRIGFLPNDESVKEIEKISHLPYITMEGIFTHFAKADEKDKSSAREQYKKFNWVMEELEKKKINIPIKHVSNSAAIIDLPEYNLDMVRAGIIIYGLSPSKEVNLNKIDLKPALTLKAKISNVKTVPEGTGISYGQIFVTKRESKIATVPIGYADGFTRLLTNKGEVGIKGKRAPIVGKICMDQCMIDVTDIDDVKVGDEVILFGDGRDNSPHTDEIAEKLGTINYEIVCMVGRRVPRVYIKDGEIVNIVDYLLE</sequence>
<dbReference type="AlphaFoldDB" id="A0A410QAJ0"/>
<keyword evidence="10" id="KW-1185">Reference proteome</keyword>
<evidence type="ECO:0000256" key="5">
    <source>
        <dbReference type="HAMAP-Rule" id="MF_01201"/>
    </source>
</evidence>
<comment type="similarity">
    <text evidence="5">Belongs to the alanine racemase family.</text>
</comment>
<dbReference type="Proteomes" id="UP000287969">
    <property type="component" value="Chromosome"/>
</dbReference>
<accession>A0A410QAJ0</accession>
<feature type="binding site" evidence="5 7">
    <location>
        <position position="139"/>
    </location>
    <ligand>
        <name>substrate</name>
    </ligand>
</feature>
<feature type="modified residue" description="N6-(pyridoxal phosphate)lysine" evidence="5 6">
    <location>
        <position position="41"/>
    </location>
</feature>
<dbReference type="Pfam" id="PF00842">
    <property type="entry name" value="Ala_racemase_C"/>
    <property type="match status" value="1"/>
</dbReference>
<dbReference type="EMBL" id="CP035282">
    <property type="protein sequence ID" value="QAT60894.1"/>
    <property type="molecule type" value="Genomic_DNA"/>
</dbReference>
<dbReference type="SUPFAM" id="SSF51419">
    <property type="entry name" value="PLP-binding barrel"/>
    <property type="match status" value="1"/>
</dbReference>
<keyword evidence="3 5" id="KW-0663">Pyridoxal phosphate</keyword>
<keyword evidence="4 5" id="KW-0413">Isomerase</keyword>
<dbReference type="Gene3D" id="3.20.20.10">
    <property type="entry name" value="Alanine racemase"/>
    <property type="match status" value="1"/>
</dbReference>
<reference evidence="10" key="1">
    <citation type="submission" date="2019-01" db="EMBL/GenBank/DDBJ databases">
        <title>Draft genomes of a novel of Sporanaerobacter strains.</title>
        <authorList>
            <person name="Ma S."/>
        </authorList>
    </citation>
    <scope>NUCLEOTIDE SEQUENCE [LARGE SCALE GENOMIC DNA]</scope>
    <source>
        <strain evidence="10">NJN-17</strain>
    </source>
</reference>
<gene>
    <name evidence="9" type="ORF">EQM13_04515</name>
</gene>
<evidence type="ECO:0000256" key="4">
    <source>
        <dbReference type="ARBA" id="ARBA00023235"/>
    </source>
</evidence>
<dbReference type="PRINTS" id="PR00992">
    <property type="entry name" value="ALARACEMASE"/>
</dbReference>
<dbReference type="CDD" id="cd00430">
    <property type="entry name" value="PLPDE_III_AR"/>
    <property type="match status" value="1"/>
</dbReference>
<comment type="cofactor">
    <cofactor evidence="2 5 6">
        <name>pyridoxal 5'-phosphate</name>
        <dbReference type="ChEBI" id="CHEBI:597326"/>
    </cofactor>
</comment>
<evidence type="ECO:0000256" key="2">
    <source>
        <dbReference type="ARBA" id="ARBA00001933"/>
    </source>
</evidence>
<feature type="binding site" evidence="5 7">
    <location>
        <position position="318"/>
    </location>
    <ligand>
        <name>substrate</name>
    </ligand>
</feature>
<dbReference type="PANTHER" id="PTHR30511:SF0">
    <property type="entry name" value="ALANINE RACEMASE, CATABOLIC-RELATED"/>
    <property type="match status" value="1"/>
</dbReference>
<dbReference type="GO" id="GO:0005829">
    <property type="term" value="C:cytosol"/>
    <property type="evidence" value="ECO:0007669"/>
    <property type="project" value="TreeGrafter"/>
</dbReference>
<dbReference type="GO" id="GO:0030170">
    <property type="term" value="F:pyridoxal phosphate binding"/>
    <property type="evidence" value="ECO:0007669"/>
    <property type="project" value="UniProtKB-UniRule"/>
</dbReference>
<organism evidence="9 10">
    <name type="scientific">Acidilutibacter cellobiosedens</name>
    <dbReference type="NCBI Taxonomy" id="2507161"/>
    <lineage>
        <taxon>Bacteria</taxon>
        <taxon>Bacillati</taxon>
        <taxon>Bacillota</taxon>
        <taxon>Tissierellia</taxon>
        <taxon>Tissierellales</taxon>
        <taxon>Acidilutibacteraceae</taxon>
        <taxon>Acidilutibacter</taxon>
    </lineage>
</organism>
<feature type="active site" description="Proton acceptor; specific for D-alanine" evidence="5">
    <location>
        <position position="41"/>
    </location>
</feature>
<dbReference type="OrthoDB" id="9813814at2"/>
<name>A0A410QAJ0_9FIRM</name>
<evidence type="ECO:0000256" key="7">
    <source>
        <dbReference type="PIRSR" id="PIRSR600821-52"/>
    </source>
</evidence>
<dbReference type="InterPro" id="IPR009006">
    <property type="entry name" value="Ala_racemase/Decarboxylase_C"/>
</dbReference>
<evidence type="ECO:0000256" key="3">
    <source>
        <dbReference type="ARBA" id="ARBA00022898"/>
    </source>
</evidence>
<dbReference type="Gene3D" id="2.40.37.10">
    <property type="entry name" value="Lyase, Ornithine Decarboxylase, Chain A, domain 1"/>
    <property type="match status" value="1"/>
</dbReference>
<dbReference type="PANTHER" id="PTHR30511">
    <property type="entry name" value="ALANINE RACEMASE"/>
    <property type="match status" value="1"/>
</dbReference>
<dbReference type="GO" id="GO:0030632">
    <property type="term" value="P:D-alanine biosynthetic process"/>
    <property type="evidence" value="ECO:0007669"/>
    <property type="project" value="UniProtKB-UniRule"/>
</dbReference>
<evidence type="ECO:0000313" key="9">
    <source>
        <dbReference type="EMBL" id="QAT60894.1"/>
    </source>
</evidence>
<dbReference type="InterPro" id="IPR029066">
    <property type="entry name" value="PLP-binding_barrel"/>
</dbReference>